<comment type="caution">
    <text evidence="1">The sequence shown here is derived from an EMBL/GenBank/DDBJ whole genome shotgun (WGS) entry which is preliminary data.</text>
</comment>
<evidence type="ECO:0000313" key="1">
    <source>
        <dbReference type="EMBL" id="KAH3884990.1"/>
    </source>
</evidence>
<dbReference type="Proteomes" id="UP000828390">
    <property type="component" value="Unassembled WGS sequence"/>
</dbReference>
<organism evidence="1 2">
    <name type="scientific">Dreissena polymorpha</name>
    <name type="common">Zebra mussel</name>
    <name type="synonym">Mytilus polymorpha</name>
    <dbReference type="NCBI Taxonomy" id="45954"/>
    <lineage>
        <taxon>Eukaryota</taxon>
        <taxon>Metazoa</taxon>
        <taxon>Spiralia</taxon>
        <taxon>Lophotrochozoa</taxon>
        <taxon>Mollusca</taxon>
        <taxon>Bivalvia</taxon>
        <taxon>Autobranchia</taxon>
        <taxon>Heteroconchia</taxon>
        <taxon>Euheterodonta</taxon>
        <taxon>Imparidentia</taxon>
        <taxon>Neoheterodontei</taxon>
        <taxon>Myida</taxon>
        <taxon>Dreissenoidea</taxon>
        <taxon>Dreissenidae</taxon>
        <taxon>Dreissena</taxon>
    </lineage>
</organism>
<protein>
    <submittedName>
        <fullName evidence="1">Uncharacterized protein</fullName>
    </submittedName>
</protein>
<dbReference type="AlphaFoldDB" id="A0A9D4MX81"/>
<reference evidence="1" key="1">
    <citation type="journal article" date="2019" name="bioRxiv">
        <title>The Genome of the Zebra Mussel, Dreissena polymorpha: A Resource for Invasive Species Research.</title>
        <authorList>
            <person name="McCartney M.A."/>
            <person name="Auch B."/>
            <person name="Kono T."/>
            <person name="Mallez S."/>
            <person name="Zhang Y."/>
            <person name="Obille A."/>
            <person name="Becker A."/>
            <person name="Abrahante J.E."/>
            <person name="Garbe J."/>
            <person name="Badalamenti J.P."/>
            <person name="Herman A."/>
            <person name="Mangelson H."/>
            <person name="Liachko I."/>
            <person name="Sullivan S."/>
            <person name="Sone E.D."/>
            <person name="Koren S."/>
            <person name="Silverstein K.A.T."/>
            <person name="Beckman K.B."/>
            <person name="Gohl D.M."/>
        </authorList>
    </citation>
    <scope>NUCLEOTIDE SEQUENCE</scope>
    <source>
        <strain evidence="1">Duluth1</strain>
        <tissue evidence="1">Whole animal</tissue>
    </source>
</reference>
<proteinExistence type="predicted"/>
<evidence type="ECO:0000313" key="2">
    <source>
        <dbReference type="Proteomes" id="UP000828390"/>
    </source>
</evidence>
<name>A0A9D4MX81_DREPO</name>
<reference evidence="1" key="2">
    <citation type="submission" date="2020-11" db="EMBL/GenBank/DDBJ databases">
        <authorList>
            <person name="McCartney M.A."/>
            <person name="Auch B."/>
            <person name="Kono T."/>
            <person name="Mallez S."/>
            <person name="Becker A."/>
            <person name="Gohl D.M."/>
            <person name="Silverstein K.A.T."/>
            <person name="Koren S."/>
            <person name="Bechman K.B."/>
            <person name="Herman A."/>
            <person name="Abrahante J.E."/>
            <person name="Garbe J."/>
        </authorList>
    </citation>
    <scope>NUCLEOTIDE SEQUENCE</scope>
    <source>
        <strain evidence="1">Duluth1</strain>
        <tissue evidence="1">Whole animal</tissue>
    </source>
</reference>
<gene>
    <name evidence="1" type="ORF">DPMN_008977</name>
</gene>
<sequence>MTECFAMLPCQREYVVEIRIPISANDVFRSINDPVISPESSLEVSYSMTG</sequence>
<dbReference type="EMBL" id="JAIWYP010000001">
    <property type="protein sequence ID" value="KAH3884990.1"/>
    <property type="molecule type" value="Genomic_DNA"/>
</dbReference>
<accession>A0A9D4MX81</accession>
<keyword evidence="2" id="KW-1185">Reference proteome</keyword>